<proteinExistence type="predicted"/>
<dbReference type="Proteomes" id="UP000483672">
    <property type="component" value="Unassembled WGS sequence"/>
</dbReference>
<comment type="caution">
    <text evidence="2">The sequence shown here is derived from an EMBL/GenBank/DDBJ whole genome shotgun (WGS) entry which is preliminary data.</text>
</comment>
<reference evidence="2 3" key="1">
    <citation type="submission" date="2019-06" db="EMBL/GenBank/DDBJ databases">
        <authorList>
            <person name="Palmer J.M."/>
        </authorList>
    </citation>
    <scope>NUCLEOTIDE SEQUENCE [LARGE SCALE GENOMIC DNA]</scope>
    <source>
        <strain evidence="2 3">TWF191</strain>
        <strain evidence="1">TWF679</strain>
    </source>
</reference>
<name>A0A6G1MDQ9_ORBOL</name>
<organism evidence="2 3">
    <name type="scientific">Orbilia oligospora</name>
    <name type="common">Nematode-trapping fungus</name>
    <name type="synonym">Arthrobotrys oligospora</name>
    <dbReference type="NCBI Taxonomy" id="2813651"/>
    <lineage>
        <taxon>Eukaryota</taxon>
        <taxon>Fungi</taxon>
        <taxon>Dikarya</taxon>
        <taxon>Ascomycota</taxon>
        <taxon>Pezizomycotina</taxon>
        <taxon>Orbiliomycetes</taxon>
        <taxon>Orbiliales</taxon>
        <taxon>Orbiliaceae</taxon>
        <taxon>Orbilia</taxon>
    </lineage>
</organism>
<protein>
    <submittedName>
        <fullName evidence="2">Uncharacterized protein</fullName>
    </submittedName>
</protein>
<dbReference type="EMBL" id="WIPF01000023">
    <property type="protein sequence ID" value="KAF3226425.1"/>
    <property type="molecule type" value="Genomic_DNA"/>
</dbReference>
<evidence type="ECO:0000313" key="3">
    <source>
        <dbReference type="Proteomes" id="UP000483672"/>
    </source>
</evidence>
<evidence type="ECO:0000313" key="1">
    <source>
        <dbReference type="EMBL" id="KAF3223132.1"/>
    </source>
</evidence>
<dbReference type="EMBL" id="WIWT01000002">
    <property type="protein sequence ID" value="KAF3223132.1"/>
    <property type="molecule type" value="Genomic_DNA"/>
</dbReference>
<sequence length="459" mass="52049">MAPRDATNAFCCNRGGSFYPDADDGNPRYFGVGDRDKLDRIDDSYYTGPFTAHLATGTDFQFGIVRRLPLPLVDHSFYLKTLYGANGISWPVKISLSFPTVTENKASCILPAHKRYSGDGLYGKMESFPHTDGSKTTTMRYYGLASLLFVLYGVPIHLRCLLVADMENLNLDDKMNTCPVLLDSRLFDGTNLPFRLEYPNPGLSIRRDQGSSNSKYLGGESDFELSMYLTATPVFSEYKTRDSKWKRREATCSVGVSFDLQPAFNQVFAFNALASCDQIQRALMLGRIALMQLRRFNDLCGVIFDHSKIAIRGNFQYFQLISKVMKRRKSLKIANIEYWDDIYDELLHHLDGQSMEFMRIDFEDLVQYREWISLLDQMDGSAHVANLGSGPLGTAIPIFCSKPSLLHVYSSEDEASARVMFRTFLIENCSSQNLERAKYEVREARLPCQHFLPPGFALS</sequence>
<dbReference type="Proteomes" id="UP000614610">
    <property type="component" value="Unassembled WGS sequence"/>
</dbReference>
<accession>A0A6G1MDQ9</accession>
<evidence type="ECO:0000313" key="2">
    <source>
        <dbReference type="EMBL" id="KAF3226425.1"/>
    </source>
</evidence>
<dbReference type="OrthoDB" id="5278938at2759"/>
<gene>
    <name evidence="2" type="ORF">TWF191_004687</name>
    <name evidence="1" type="ORF">TWF679_004328</name>
</gene>
<dbReference type="AlphaFoldDB" id="A0A6G1MDQ9"/>